<name>A0ABR9HD13_9ACTN</name>
<gene>
    <name evidence="5" type="ORF">H4W79_001127</name>
</gene>
<accession>A0ABR9HD13</accession>
<keyword evidence="6" id="KW-1185">Reference proteome</keyword>
<dbReference type="InterPro" id="IPR014031">
    <property type="entry name" value="Ketoacyl_synth_C"/>
</dbReference>
<dbReference type="Pfam" id="PF02801">
    <property type="entry name" value="Ketoacyl-synt_C"/>
    <property type="match status" value="1"/>
</dbReference>
<dbReference type="PROSITE" id="PS52004">
    <property type="entry name" value="KS3_2"/>
    <property type="match status" value="1"/>
</dbReference>
<dbReference type="Pfam" id="PF00109">
    <property type="entry name" value="ketoacyl-synt"/>
    <property type="match status" value="1"/>
</dbReference>
<sequence>MRSDGADDAVVTGMAVLTALGDDLTVFGDALMAGDSGVRAVGRDGEGPPVADLGPFAPEEWADRFSGDESEVRALRPLMSRVARPTLTGASAALAAVRHARLEPGWGHDAALVVAGGGLAQRHQADVSGAYGRTGRLRASYALTALDVDAVGAISELTGVRGEGWTAGAASASGTVALIQAARAISAGWRERVLVVAPSADPAPADVEAMRRAGAHADGDPGLPPQLLCRPFDRRRRGFVRGEGAAAMVLESQKAAERRGVGALARISGHGQRLDARRGTRPEVRGQVEAMRAALDAAGASPRDVDYVNAHGTGSHVGDRVEAASLRAVFGTRSGPLLNSTKPLTGHCLSAAGLVEAVAVIAQMRVGACHPNPTLTDPVEPGLAWVGDQPVPHRIRAALSNSFAFGGLSASVVLRAVDGP</sequence>
<comment type="similarity">
    <text evidence="1 3">Belongs to the thiolase-like superfamily. Beta-ketoacyl-ACP synthases family.</text>
</comment>
<evidence type="ECO:0000256" key="1">
    <source>
        <dbReference type="ARBA" id="ARBA00008467"/>
    </source>
</evidence>
<keyword evidence="2 3" id="KW-0808">Transferase</keyword>
<reference evidence="5 6" key="1">
    <citation type="submission" date="2020-10" db="EMBL/GenBank/DDBJ databases">
        <title>Sequencing the genomes of 1000 actinobacteria strains.</title>
        <authorList>
            <person name="Klenk H.-P."/>
        </authorList>
    </citation>
    <scope>NUCLEOTIDE SEQUENCE [LARGE SCALE GENOMIC DNA]</scope>
    <source>
        <strain evidence="5 6">DSM 45157</strain>
    </source>
</reference>
<dbReference type="RefSeq" id="WP_229826079.1">
    <property type="nucleotide sequence ID" value="NZ_BMXJ01000002.1"/>
</dbReference>
<dbReference type="EMBL" id="JADBDY010000001">
    <property type="protein sequence ID" value="MBE1456913.1"/>
    <property type="molecule type" value="Genomic_DNA"/>
</dbReference>
<dbReference type="SMART" id="SM00825">
    <property type="entry name" value="PKS_KS"/>
    <property type="match status" value="1"/>
</dbReference>
<evidence type="ECO:0000256" key="3">
    <source>
        <dbReference type="RuleBase" id="RU003694"/>
    </source>
</evidence>
<organism evidence="5 6">
    <name type="scientific">Nocardiopsis terrae</name>
    <dbReference type="NCBI Taxonomy" id="372655"/>
    <lineage>
        <taxon>Bacteria</taxon>
        <taxon>Bacillati</taxon>
        <taxon>Actinomycetota</taxon>
        <taxon>Actinomycetes</taxon>
        <taxon>Streptosporangiales</taxon>
        <taxon>Nocardiopsidaceae</taxon>
        <taxon>Nocardiopsis</taxon>
    </lineage>
</organism>
<feature type="domain" description="Ketosynthase family 3 (KS3)" evidence="4">
    <location>
        <begin position="6"/>
        <end position="416"/>
    </location>
</feature>
<comment type="caution">
    <text evidence="5">The sequence shown here is derived from an EMBL/GenBank/DDBJ whole genome shotgun (WGS) entry which is preliminary data.</text>
</comment>
<dbReference type="Gene3D" id="3.40.47.10">
    <property type="match status" value="1"/>
</dbReference>
<dbReference type="InterPro" id="IPR016039">
    <property type="entry name" value="Thiolase-like"/>
</dbReference>
<dbReference type="InterPro" id="IPR014030">
    <property type="entry name" value="Ketoacyl_synth_N"/>
</dbReference>
<evidence type="ECO:0000313" key="6">
    <source>
        <dbReference type="Proteomes" id="UP000598217"/>
    </source>
</evidence>
<proteinExistence type="inferred from homology"/>
<dbReference type="Proteomes" id="UP000598217">
    <property type="component" value="Unassembled WGS sequence"/>
</dbReference>
<evidence type="ECO:0000256" key="2">
    <source>
        <dbReference type="ARBA" id="ARBA00022679"/>
    </source>
</evidence>
<dbReference type="InterPro" id="IPR020841">
    <property type="entry name" value="PKS_Beta-ketoAc_synthase_dom"/>
</dbReference>
<dbReference type="PANTHER" id="PTHR11712">
    <property type="entry name" value="POLYKETIDE SYNTHASE-RELATED"/>
    <property type="match status" value="1"/>
</dbReference>
<dbReference type="InterPro" id="IPR000794">
    <property type="entry name" value="Beta-ketoacyl_synthase"/>
</dbReference>
<protein>
    <submittedName>
        <fullName evidence="5">Malonyl-ACP decarboxylase</fullName>
    </submittedName>
</protein>
<evidence type="ECO:0000259" key="4">
    <source>
        <dbReference type="PROSITE" id="PS52004"/>
    </source>
</evidence>
<dbReference type="PANTHER" id="PTHR11712:SF336">
    <property type="entry name" value="3-OXOACYL-[ACYL-CARRIER-PROTEIN] SYNTHASE, MITOCHONDRIAL"/>
    <property type="match status" value="1"/>
</dbReference>
<evidence type="ECO:0000313" key="5">
    <source>
        <dbReference type="EMBL" id="MBE1456913.1"/>
    </source>
</evidence>
<dbReference type="SUPFAM" id="SSF53901">
    <property type="entry name" value="Thiolase-like"/>
    <property type="match status" value="2"/>
</dbReference>